<keyword evidence="1" id="KW-0472">Membrane</keyword>
<dbReference type="Proteomes" id="UP000252519">
    <property type="component" value="Unassembled WGS sequence"/>
</dbReference>
<comment type="caution">
    <text evidence="2">The sequence shown here is derived from an EMBL/GenBank/DDBJ whole genome shotgun (WGS) entry which is preliminary data.</text>
</comment>
<evidence type="ECO:0008006" key="4">
    <source>
        <dbReference type="Google" id="ProtNLM"/>
    </source>
</evidence>
<keyword evidence="3" id="KW-1185">Reference proteome</keyword>
<feature type="transmembrane region" description="Helical" evidence="1">
    <location>
        <begin position="103"/>
        <end position="129"/>
    </location>
</feature>
<proteinExistence type="predicted"/>
<gene>
    <name evidence="2" type="ORF">ANCCAN_08203</name>
</gene>
<dbReference type="AlphaFoldDB" id="A0A368GMZ8"/>
<reference evidence="2 3" key="1">
    <citation type="submission" date="2014-10" db="EMBL/GenBank/DDBJ databases">
        <title>Draft genome of the hookworm Ancylostoma caninum.</title>
        <authorList>
            <person name="Mitreva M."/>
        </authorList>
    </citation>
    <scope>NUCLEOTIDE SEQUENCE [LARGE SCALE GENOMIC DNA]</scope>
    <source>
        <strain evidence="2 3">Baltimore</strain>
    </source>
</reference>
<keyword evidence="1" id="KW-0812">Transmembrane</keyword>
<name>A0A368GMZ8_ANCCA</name>
<organism evidence="2 3">
    <name type="scientific">Ancylostoma caninum</name>
    <name type="common">Dog hookworm</name>
    <dbReference type="NCBI Taxonomy" id="29170"/>
    <lineage>
        <taxon>Eukaryota</taxon>
        <taxon>Metazoa</taxon>
        <taxon>Ecdysozoa</taxon>
        <taxon>Nematoda</taxon>
        <taxon>Chromadorea</taxon>
        <taxon>Rhabditida</taxon>
        <taxon>Rhabditina</taxon>
        <taxon>Rhabditomorpha</taxon>
        <taxon>Strongyloidea</taxon>
        <taxon>Ancylostomatidae</taxon>
        <taxon>Ancylostomatinae</taxon>
        <taxon>Ancylostoma</taxon>
    </lineage>
</organism>
<dbReference type="EMBL" id="JOJR01000093">
    <property type="protein sequence ID" value="RCN45753.1"/>
    <property type="molecule type" value="Genomic_DNA"/>
</dbReference>
<protein>
    <recommendedName>
        <fullName evidence="4">EGF-like domain-containing protein</fullName>
    </recommendedName>
</protein>
<evidence type="ECO:0000256" key="1">
    <source>
        <dbReference type="SAM" id="Phobius"/>
    </source>
</evidence>
<evidence type="ECO:0000313" key="2">
    <source>
        <dbReference type="EMBL" id="RCN45753.1"/>
    </source>
</evidence>
<evidence type="ECO:0000313" key="3">
    <source>
        <dbReference type="Proteomes" id="UP000252519"/>
    </source>
</evidence>
<sequence>MEDGLQPSLCMPTILLRRILSSHPSLRQRQTSNREICDCFYGYTGPLCEYVVKLPPDGEESSSSYSNHPRQIFPIKHSDNDDAIHPSIEHLDNCDSCSSNSSWIVFLLLHLLLVITGVVCVSLALICYYRQKTMKTRHRQLAKTFLLSANHTIFPNLRLKTDSELYLLPPNYEEATTIPCQQQIYENPVSDLRRSTADSTLHITHKDSTPDNTLHVTTKEEVVHLHV</sequence>
<dbReference type="OrthoDB" id="10531144at2759"/>
<accession>A0A368GMZ8</accession>
<keyword evidence="1" id="KW-1133">Transmembrane helix</keyword>